<dbReference type="RefSeq" id="WP_079726408.1">
    <property type="nucleotide sequence ID" value="NZ_FUZP01000001.1"/>
</dbReference>
<dbReference type="Proteomes" id="UP000190857">
    <property type="component" value="Unassembled WGS sequence"/>
</dbReference>
<dbReference type="OrthoDB" id="4546168at2"/>
<evidence type="ECO:0000256" key="5">
    <source>
        <dbReference type="SAM" id="MobiDB-lite"/>
    </source>
</evidence>
<sequence length="246" mass="26538">MSPEQGRRERNKLDKQERIFAAASELFGADGYEGVTTQRIAERAGVTNGTLFRYAANKAELLLMVMNSEFAARIAEGREAIASEPTAEPATRIMALLAPIARGSRDPHENTTHYQRELLFGEPTERYRAEGLALTETLQREIADLLSGRISGRPGNADTNNQPARADASPVGEAAVGDDATLAARAISNVLHLEIARAALEGSSPDDLTATIARQVDLISSGYLRSRHPLTPDASLTESPTKEDNS</sequence>
<accession>A0A1T5IAF8</accession>
<dbReference type="PANTHER" id="PTHR30055:SF234">
    <property type="entry name" value="HTH-TYPE TRANSCRIPTIONAL REGULATOR BETI"/>
    <property type="match status" value="1"/>
</dbReference>
<feature type="region of interest" description="Disordered" evidence="5">
    <location>
        <begin position="223"/>
        <end position="246"/>
    </location>
</feature>
<evidence type="ECO:0000256" key="4">
    <source>
        <dbReference type="PROSITE-ProRule" id="PRU00335"/>
    </source>
</evidence>
<evidence type="ECO:0000259" key="6">
    <source>
        <dbReference type="PROSITE" id="PS50977"/>
    </source>
</evidence>
<proteinExistence type="predicted"/>
<dbReference type="InterPro" id="IPR001647">
    <property type="entry name" value="HTH_TetR"/>
</dbReference>
<keyword evidence="1" id="KW-0805">Transcription regulation</keyword>
<feature type="DNA-binding region" description="H-T-H motif" evidence="4">
    <location>
        <begin position="36"/>
        <end position="55"/>
    </location>
</feature>
<evidence type="ECO:0000256" key="3">
    <source>
        <dbReference type="ARBA" id="ARBA00023163"/>
    </source>
</evidence>
<feature type="domain" description="HTH tetR-type" evidence="6">
    <location>
        <begin position="13"/>
        <end position="73"/>
    </location>
</feature>
<name>A0A1T5IAF8_9MICO</name>
<feature type="region of interest" description="Disordered" evidence="5">
    <location>
        <begin position="148"/>
        <end position="172"/>
    </location>
</feature>
<evidence type="ECO:0000256" key="1">
    <source>
        <dbReference type="ARBA" id="ARBA00023015"/>
    </source>
</evidence>
<dbReference type="Gene3D" id="1.10.357.10">
    <property type="entry name" value="Tetracycline Repressor, domain 2"/>
    <property type="match status" value="1"/>
</dbReference>
<evidence type="ECO:0000313" key="7">
    <source>
        <dbReference type="EMBL" id="SKC36164.1"/>
    </source>
</evidence>
<evidence type="ECO:0000256" key="2">
    <source>
        <dbReference type="ARBA" id="ARBA00023125"/>
    </source>
</evidence>
<reference evidence="7 8" key="1">
    <citation type="submission" date="2017-02" db="EMBL/GenBank/DDBJ databases">
        <authorList>
            <person name="Peterson S.W."/>
        </authorList>
    </citation>
    <scope>NUCLEOTIDE SEQUENCE [LARGE SCALE GENOMIC DNA]</scope>
    <source>
        <strain evidence="7 8">VKM Ac-2059</strain>
    </source>
</reference>
<dbReference type="GO" id="GO:0003700">
    <property type="term" value="F:DNA-binding transcription factor activity"/>
    <property type="evidence" value="ECO:0007669"/>
    <property type="project" value="TreeGrafter"/>
</dbReference>
<dbReference type="PRINTS" id="PR00455">
    <property type="entry name" value="HTHTETR"/>
</dbReference>
<keyword evidence="2 4" id="KW-0238">DNA-binding</keyword>
<dbReference type="EMBL" id="FUZP01000001">
    <property type="protein sequence ID" value="SKC36164.1"/>
    <property type="molecule type" value="Genomic_DNA"/>
</dbReference>
<organism evidence="7 8">
    <name type="scientific">Okibacterium fritillariae</name>
    <dbReference type="NCBI Taxonomy" id="123320"/>
    <lineage>
        <taxon>Bacteria</taxon>
        <taxon>Bacillati</taxon>
        <taxon>Actinomycetota</taxon>
        <taxon>Actinomycetes</taxon>
        <taxon>Micrococcales</taxon>
        <taxon>Microbacteriaceae</taxon>
        <taxon>Okibacterium</taxon>
    </lineage>
</organism>
<evidence type="ECO:0000313" key="8">
    <source>
        <dbReference type="Proteomes" id="UP000190857"/>
    </source>
</evidence>
<dbReference type="InterPro" id="IPR050109">
    <property type="entry name" value="HTH-type_TetR-like_transc_reg"/>
</dbReference>
<dbReference type="GO" id="GO:0000976">
    <property type="term" value="F:transcription cis-regulatory region binding"/>
    <property type="evidence" value="ECO:0007669"/>
    <property type="project" value="TreeGrafter"/>
</dbReference>
<protein>
    <submittedName>
        <fullName evidence="7">Transcriptional regulator, TetR family</fullName>
    </submittedName>
</protein>
<dbReference type="STRING" id="123320.SAMN06309945_0159"/>
<dbReference type="InterPro" id="IPR009057">
    <property type="entry name" value="Homeodomain-like_sf"/>
</dbReference>
<dbReference type="PANTHER" id="PTHR30055">
    <property type="entry name" value="HTH-TYPE TRANSCRIPTIONAL REGULATOR RUTR"/>
    <property type="match status" value="1"/>
</dbReference>
<dbReference type="PROSITE" id="PS50977">
    <property type="entry name" value="HTH_TETR_2"/>
    <property type="match status" value="1"/>
</dbReference>
<dbReference type="AlphaFoldDB" id="A0A1T5IAF8"/>
<dbReference type="Pfam" id="PF00440">
    <property type="entry name" value="TetR_N"/>
    <property type="match status" value="1"/>
</dbReference>
<keyword evidence="8" id="KW-1185">Reference proteome</keyword>
<dbReference type="SUPFAM" id="SSF46689">
    <property type="entry name" value="Homeodomain-like"/>
    <property type="match status" value="1"/>
</dbReference>
<gene>
    <name evidence="7" type="ORF">SAMN06309945_0159</name>
</gene>
<keyword evidence="3" id="KW-0804">Transcription</keyword>